<accession>M7Z6E9</accession>
<name>M7Z6E9_TRIUA</name>
<protein>
    <submittedName>
        <fullName evidence="1">Uncharacterized protein</fullName>
    </submittedName>
</protein>
<organism evidence="1">
    <name type="scientific">Triticum urartu</name>
    <name type="common">Red wild einkorn</name>
    <name type="synonym">Crithodium urartu</name>
    <dbReference type="NCBI Taxonomy" id="4572"/>
    <lineage>
        <taxon>Eukaryota</taxon>
        <taxon>Viridiplantae</taxon>
        <taxon>Streptophyta</taxon>
        <taxon>Embryophyta</taxon>
        <taxon>Tracheophyta</taxon>
        <taxon>Spermatophyta</taxon>
        <taxon>Magnoliopsida</taxon>
        <taxon>Liliopsida</taxon>
        <taxon>Poales</taxon>
        <taxon>Poaceae</taxon>
        <taxon>BOP clade</taxon>
        <taxon>Pooideae</taxon>
        <taxon>Triticodae</taxon>
        <taxon>Triticeae</taxon>
        <taxon>Triticinae</taxon>
        <taxon>Triticum</taxon>
    </lineage>
</organism>
<dbReference type="AlphaFoldDB" id="M7Z6E9"/>
<dbReference type="EMBL" id="KD128886">
    <property type="protein sequence ID" value="EMS58768.1"/>
    <property type="molecule type" value="Genomic_DNA"/>
</dbReference>
<proteinExistence type="predicted"/>
<reference evidence="1" key="1">
    <citation type="journal article" date="2013" name="Nature">
        <title>Draft genome of the wheat A-genome progenitor Triticum urartu.</title>
        <authorList>
            <person name="Ling H.Q."/>
            <person name="Zhao S."/>
            <person name="Liu D."/>
            <person name="Wang J."/>
            <person name="Sun H."/>
            <person name="Zhang C."/>
            <person name="Fan H."/>
            <person name="Li D."/>
            <person name="Dong L."/>
            <person name="Tao Y."/>
            <person name="Gao C."/>
            <person name="Wu H."/>
            <person name="Li Y."/>
            <person name="Cui Y."/>
            <person name="Guo X."/>
            <person name="Zheng S."/>
            <person name="Wang B."/>
            <person name="Yu K."/>
            <person name="Liang Q."/>
            <person name="Yang W."/>
            <person name="Lou X."/>
            <person name="Chen J."/>
            <person name="Feng M."/>
            <person name="Jian J."/>
            <person name="Zhang X."/>
            <person name="Luo G."/>
            <person name="Jiang Y."/>
            <person name="Liu J."/>
            <person name="Wang Z."/>
            <person name="Sha Y."/>
            <person name="Zhang B."/>
            <person name="Wu H."/>
            <person name="Tang D."/>
            <person name="Shen Q."/>
            <person name="Xue P."/>
            <person name="Zou S."/>
            <person name="Wang X."/>
            <person name="Liu X."/>
            <person name="Wang F."/>
            <person name="Yang Y."/>
            <person name="An X."/>
            <person name="Dong Z."/>
            <person name="Zhang K."/>
            <person name="Zhang X."/>
            <person name="Luo M.C."/>
            <person name="Dvorak J."/>
            <person name="Tong Y."/>
            <person name="Wang J."/>
            <person name="Yang H."/>
            <person name="Li Z."/>
            <person name="Wang D."/>
            <person name="Zhang A."/>
            <person name="Wang J."/>
        </authorList>
    </citation>
    <scope>NUCLEOTIDE SEQUENCE</scope>
</reference>
<evidence type="ECO:0000313" key="1">
    <source>
        <dbReference type="EMBL" id="EMS58768.1"/>
    </source>
</evidence>
<sequence>MHENGEVRTYRWKNEPPKSGYLYRGARRPAGLSCSGTTTIRCGSKLAVADEIHTHVASKDGDDNGTVKIDKLASSIVQLLVEPCYLSAAVDQHKRLRRHTSGKTRRRRWSRRRRTSEPSCKGSLCFEEVCEGVSVRCKCFSPHISGQTFLRFDFSKHPYAYGRERLPN</sequence>
<gene>
    <name evidence="1" type="ORF">TRIUR3_32194</name>
</gene>